<gene>
    <name evidence="1" type="ORF">KQI75_06495</name>
</gene>
<proteinExistence type="predicted"/>
<accession>A0ABS6ERH3</accession>
<name>A0ABS6ERH3_9FIRM</name>
<comment type="caution">
    <text evidence="1">The sequence shown here is derived from an EMBL/GenBank/DDBJ whole genome shotgun (WGS) entry which is preliminary data.</text>
</comment>
<sequence>MIRYTVPCSLYATDNDHFQLAEIRLSATVAPQFITGLRALLGGKIDALELHDVKHRALIRGEGKVTYPLLIGDRTAYFCEENLFEMENFVLDRLFGRKKANQCLSITINGEADLQMSVGVWVNE</sequence>
<protein>
    <submittedName>
        <fullName evidence="1">Uncharacterized protein</fullName>
    </submittedName>
</protein>
<evidence type="ECO:0000313" key="2">
    <source>
        <dbReference type="Proteomes" id="UP000783588"/>
    </source>
</evidence>
<dbReference type="RefSeq" id="WP_216469900.1">
    <property type="nucleotide sequence ID" value="NZ_JAHLQI010000002.1"/>
</dbReference>
<organism evidence="1 2">
    <name type="scientific">Butyricicoccus intestinisimiae</name>
    <dbReference type="NCBI Taxonomy" id="2841509"/>
    <lineage>
        <taxon>Bacteria</taxon>
        <taxon>Bacillati</taxon>
        <taxon>Bacillota</taxon>
        <taxon>Clostridia</taxon>
        <taxon>Eubacteriales</taxon>
        <taxon>Butyricicoccaceae</taxon>
        <taxon>Butyricicoccus</taxon>
    </lineage>
</organism>
<reference evidence="1 2" key="1">
    <citation type="submission" date="2021-06" db="EMBL/GenBank/DDBJ databases">
        <authorList>
            <person name="Sun Q."/>
            <person name="Li D."/>
        </authorList>
    </citation>
    <scope>NUCLEOTIDE SEQUENCE [LARGE SCALE GENOMIC DNA]</scope>
    <source>
        <strain evidence="1 2">MSJd-7</strain>
    </source>
</reference>
<dbReference type="EMBL" id="JAHLQI010000002">
    <property type="protein sequence ID" value="MBU5490268.1"/>
    <property type="molecule type" value="Genomic_DNA"/>
</dbReference>
<keyword evidence="2" id="KW-1185">Reference proteome</keyword>
<evidence type="ECO:0000313" key="1">
    <source>
        <dbReference type="EMBL" id="MBU5490268.1"/>
    </source>
</evidence>
<dbReference type="Proteomes" id="UP000783588">
    <property type="component" value="Unassembled WGS sequence"/>
</dbReference>